<accession>Q3LVZ9</accession>
<evidence type="ECO:0000313" key="2">
    <source>
        <dbReference type="Proteomes" id="UP000243425"/>
    </source>
</evidence>
<dbReference type="Proteomes" id="UP000243425">
    <property type="component" value="Nucleomorph 3"/>
</dbReference>
<dbReference type="EMBL" id="DQ158858">
    <property type="protein sequence ID" value="ABA27367.1"/>
    <property type="molecule type" value="Genomic_DNA"/>
</dbReference>
<dbReference type="GeneID" id="5788314"/>
<evidence type="ECO:0000313" key="1">
    <source>
        <dbReference type="EMBL" id="ABA27367.1"/>
    </source>
</evidence>
<proteinExistence type="predicted"/>
<dbReference type="AlphaFoldDB" id="Q3LVZ9"/>
<protein>
    <submittedName>
        <fullName evidence="1">Uncharacterized protein</fullName>
    </submittedName>
</protein>
<dbReference type="RefSeq" id="XP_001712979.1">
    <property type="nucleotide sequence ID" value="XM_001712927.1"/>
</dbReference>
<name>Q3LVZ9_BIGNA</name>
<keyword evidence="1" id="KW-0542">Nucleomorph</keyword>
<reference evidence="1 2" key="1">
    <citation type="journal article" date="2006" name="Proc. Natl. Acad. Sci. U.S.A.">
        <title>Complete nucleotide sequence of the chlorarachniophyte nucleomorph: nature's smallest nucleus.</title>
        <authorList>
            <person name="Gilson P.R."/>
            <person name="Su V."/>
            <person name="Slamovits C.H."/>
            <person name="Reith M.E."/>
            <person name="Keeling P.J."/>
            <person name="McFadden G.I."/>
        </authorList>
    </citation>
    <scope>NUCLEOTIDE SEQUENCE [LARGE SCALE GENOMIC DNA]</scope>
    <source>
        <strain evidence="2">CCMP621</strain>
    </source>
</reference>
<sequence length="127" mass="14863">MYYDGIVILQLKKLPIQQIKNSKKNNKFISNVLNLYSCFCKEKSSLSKLNDKINFLEIKKSKFSNNIVLSLKKQDNSFSNFLLLIKLISTHYFFIEKSKQSDLCIIILLSNRFLIKILVKELILLVL</sequence>
<geneLocation type="nucleomorph" evidence="1"/>
<organism evidence="1 2">
    <name type="scientific">Bigelowiella natans</name>
    <name type="common">Pedinomonas minutissima</name>
    <name type="synonym">Chlorarachnion sp. (strain CCMP621)</name>
    <dbReference type="NCBI Taxonomy" id="227086"/>
    <lineage>
        <taxon>Eukaryota</taxon>
        <taxon>Sar</taxon>
        <taxon>Rhizaria</taxon>
        <taxon>Cercozoa</taxon>
        <taxon>Chlorarachniophyceae</taxon>
        <taxon>Bigelowiella</taxon>
    </lineage>
</organism>